<dbReference type="HAMAP" id="MF_01341">
    <property type="entry name" value="Ribosomal_uL15"/>
    <property type="match status" value="1"/>
</dbReference>
<feature type="compositionally biased region" description="Basic residues" evidence="6">
    <location>
        <begin position="9"/>
        <end position="20"/>
    </location>
</feature>
<keyword evidence="4" id="KW-0699">rRNA-binding</keyword>
<dbReference type="GO" id="GO:0022625">
    <property type="term" value="C:cytosolic large ribosomal subunit"/>
    <property type="evidence" value="ECO:0007669"/>
    <property type="project" value="TreeGrafter"/>
</dbReference>
<feature type="region of interest" description="Disordered" evidence="6">
    <location>
        <begin position="1"/>
        <end position="55"/>
    </location>
</feature>
<evidence type="ECO:0000256" key="2">
    <source>
        <dbReference type="ARBA" id="ARBA00022980"/>
    </source>
</evidence>
<evidence type="ECO:0000256" key="4">
    <source>
        <dbReference type="HAMAP-Rule" id="MF_01341"/>
    </source>
</evidence>
<comment type="function">
    <text evidence="4">Binds to the 23S rRNA.</text>
</comment>
<dbReference type="Proteomes" id="UP000263642">
    <property type="component" value="Unassembled WGS sequence"/>
</dbReference>
<proteinExistence type="inferred from homology"/>
<dbReference type="AlphaFoldDB" id="A0A3D3R3D5"/>
<dbReference type="EMBL" id="CP042910">
    <property type="protein sequence ID" value="QEG19672.1"/>
    <property type="molecule type" value="Genomic_DNA"/>
</dbReference>
<dbReference type="EMBL" id="DQAY01000051">
    <property type="protein sequence ID" value="HCO23086.1"/>
    <property type="molecule type" value="Genomic_DNA"/>
</dbReference>
<dbReference type="NCBIfam" id="TIGR01071">
    <property type="entry name" value="rplO_bact"/>
    <property type="match status" value="1"/>
</dbReference>
<dbReference type="GeneID" id="98649997"/>
<dbReference type="PANTHER" id="PTHR12934">
    <property type="entry name" value="50S RIBOSOMAL PROTEIN L15"/>
    <property type="match status" value="1"/>
</dbReference>
<gene>
    <name evidence="4 9" type="primary">rplO</name>
    <name evidence="8" type="ORF">DIT97_08510</name>
    <name evidence="9" type="ORF">GmarT_55730</name>
</gene>
<dbReference type="Proteomes" id="UP000322887">
    <property type="component" value="Chromosome"/>
</dbReference>
<dbReference type="InterPro" id="IPR005749">
    <property type="entry name" value="Ribosomal_uL15_bac-type"/>
</dbReference>
<organism evidence="8 10">
    <name type="scientific">Gimesia maris</name>
    <dbReference type="NCBI Taxonomy" id="122"/>
    <lineage>
        <taxon>Bacteria</taxon>
        <taxon>Pseudomonadati</taxon>
        <taxon>Planctomycetota</taxon>
        <taxon>Planctomycetia</taxon>
        <taxon>Planctomycetales</taxon>
        <taxon>Planctomycetaceae</taxon>
        <taxon>Gimesia</taxon>
    </lineage>
</organism>
<dbReference type="Pfam" id="PF00828">
    <property type="entry name" value="Ribosomal_L27A"/>
    <property type="match status" value="1"/>
</dbReference>
<evidence type="ECO:0000256" key="6">
    <source>
        <dbReference type="SAM" id="MobiDB-lite"/>
    </source>
</evidence>
<evidence type="ECO:0000256" key="5">
    <source>
        <dbReference type="RuleBase" id="RU003888"/>
    </source>
</evidence>
<keyword evidence="2 4" id="KW-0689">Ribosomal protein</keyword>
<dbReference type="RefSeq" id="WP_002649731.1">
    <property type="nucleotide sequence ID" value="NZ_CAXBMG010000005.1"/>
</dbReference>
<accession>A0A3D3R3D5</accession>
<dbReference type="GO" id="GO:0019843">
    <property type="term" value="F:rRNA binding"/>
    <property type="evidence" value="ECO:0007669"/>
    <property type="project" value="UniProtKB-UniRule"/>
</dbReference>
<evidence type="ECO:0000313" key="11">
    <source>
        <dbReference type="Proteomes" id="UP000322887"/>
    </source>
</evidence>
<dbReference type="PROSITE" id="PS00475">
    <property type="entry name" value="RIBOSOMAL_L15"/>
    <property type="match status" value="1"/>
</dbReference>
<evidence type="ECO:0000256" key="3">
    <source>
        <dbReference type="ARBA" id="ARBA00023274"/>
    </source>
</evidence>
<dbReference type="GO" id="GO:0006412">
    <property type="term" value="P:translation"/>
    <property type="evidence" value="ECO:0007669"/>
    <property type="project" value="UniProtKB-UniRule"/>
</dbReference>
<feature type="compositionally biased region" description="Low complexity" evidence="6">
    <location>
        <begin position="33"/>
        <end position="53"/>
    </location>
</feature>
<reference evidence="8 10" key="1">
    <citation type="journal article" date="2018" name="Nat. Biotechnol.">
        <title>A standardized bacterial taxonomy based on genome phylogeny substantially revises the tree of life.</title>
        <authorList>
            <person name="Parks D.H."/>
            <person name="Chuvochina M."/>
            <person name="Waite D.W."/>
            <person name="Rinke C."/>
            <person name="Skarshewski A."/>
            <person name="Chaumeil P.A."/>
            <person name="Hugenholtz P."/>
        </authorList>
    </citation>
    <scope>NUCLEOTIDE SEQUENCE [LARGE SCALE GENOMIC DNA]</scope>
    <source>
        <strain evidence="8">UBA9375</strain>
    </source>
</reference>
<comment type="subunit">
    <text evidence="4">Part of the 50S ribosomal subunit.</text>
</comment>
<dbReference type="SUPFAM" id="SSF52080">
    <property type="entry name" value="Ribosomal proteins L15p and L18e"/>
    <property type="match status" value="1"/>
</dbReference>
<name>A0A3D3R3D5_9PLAN</name>
<dbReference type="PANTHER" id="PTHR12934:SF11">
    <property type="entry name" value="LARGE RIBOSOMAL SUBUNIT PROTEIN UL15M"/>
    <property type="match status" value="1"/>
</dbReference>
<evidence type="ECO:0000313" key="9">
    <source>
        <dbReference type="EMBL" id="QEG19672.1"/>
    </source>
</evidence>
<protein>
    <recommendedName>
        <fullName evidence="4">Large ribosomal subunit protein uL15</fullName>
    </recommendedName>
</protein>
<evidence type="ECO:0000259" key="7">
    <source>
        <dbReference type="Pfam" id="PF00828"/>
    </source>
</evidence>
<feature type="domain" description="Large ribosomal subunit protein uL15/eL18" evidence="7">
    <location>
        <begin position="77"/>
        <end position="145"/>
    </location>
</feature>
<reference evidence="9 11" key="2">
    <citation type="submission" date="2019-08" db="EMBL/GenBank/DDBJ databases">
        <title>Deep-cultivation of Planctomycetes and their phenomic and genomic characterization uncovers novel biology.</title>
        <authorList>
            <person name="Wiegand S."/>
            <person name="Jogler M."/>
            <person name="Boedeker C."/>
            <person name="Pinto D."/>
            <person name="Vollmers J."/>
            <person name="Rivas-Marin E."/>
            <person name="Kohn T."/>
            <person name="Peeters S.H."/>
            <person name="Heuer A."/>
            <person name="Rast P."/>
            <person name="Oberbeckmann S."/>
            <person name="Bunk B."/>
            <person name="Jeske O."/>
            <person name="Meyerdierks A."/>
            <person name="Storesund J.E."/>
            <person name="Kallscheuer N."/>
            <person name="Luecker S."/>
            <person name="Lage O.M."/>
            <person name="Pohl T."/>
            <person name="Merkel B.J."/>
            <person name="Hornburger P."/>
            <person name="Mueller R.-W."/>
            <person name="Bruemmer F."/>
            <person name="Labrenz M."/>
            <person name="Spormann A.M."/>
            <person name="Op den Camp H."/>
            <person name="Overmann J."/>
            <person name="Amann R."/>
            <person name="Jetten M.S.M."/>
            <person name="Mascher T."/>
            <person name="Medema M.H."/>
            <person name="Devos D.P."/>
            <person name="Kaster A.-K."/>
            <person name="Ovreas L."/>
            <person name="Rohde M."/>
            <person name="Galperin M.Y."/>
            <person name="Jogler C."/>
        </authorList>
    </citation>
    <scope>NUCLEOTIDE SEQUENCE [LARGE SCALE GENOMIC DNA]</scope>
    <source>
        <strain evidence="9 11">DSM 8797</strain>
    </source>
</reference>
<dbReference type="InterPro" id="IPR030878">
    <property type="entry name" value="Ribosomal_uL15"/>
</dbReference>
<dbReference type="GO" id="GO:0003735">
    <property type="term" value="F:structural constituent of ribosome"/>
    <property type="evidence" value="ECO:0007669"/>
    <property type="project" value="InterPro"/>
</dbReference>
<accession>A0A517XJK1</accession>
<dbReference type="InterPro" id="IPR021131">
    <property type="entry name" value="Ribosomal_uL15/eL18"/>
</dbReference>
<keyword evidence="3 4" id="KW-0687">Ribonucleoprotein</keyword>
<evidence type="ECO:0000313" key="8">
    <source>
        <dbReference type="EMBL" id="HCO23086.1"/>
    </source>
</evidence>
<evidence type="ECO:0000313" key="10">
    <source>
        <dbReference type="Proteomes" id="UP000263642"/>
    </source>
</evidence>
<dbReference type="InterPro" id="IPR001196">
    <property type="entry name" value="Ribosomal_uL15_CS"/>
</dbReference>
<keyword evidence="11" id="KW-1185">Reference proteome</keyword>
<dbReference type="Gene3D" id="3.100.10.10">
    <property type="match status" value="1"/>
</dbReference>
<comment type="similarity">
    <text evidence="1 4 5">Belongs to the universal ribosomal protein uL15 family.</text>
</comment>
<sequence length="150" mass="15915">MIIDDVHRGIKKNKKKKRVGRGPGSGHGKTSTRGENGYGSRSGSSRRTSFEGGQTPLAMRVAKRGFNNKQFAKKVAVVNVATLEQAFEAGAEITPEVLAEKGLAKGRFDQVKILGNGDLTKKFTVSAHLFSASAESKIQAAGGTVSRVLS</sequence>
<evidence type="ECO:0000256" key="1">
    <source>
        <dbReference type="ARBA" id="ARBA00007320"/>
    </source>
</evidence>
<keyword evidence="4" id="KW-0694">RNA-binding</keyword>
<dbReference type="InterPro" id="IPR036227">
    <property type="entry name" value="Ribosomal_uL15/eL18_sf"/>
</dbReference>